<sequence length="102" mass="10973">MTDRRGVIARRAEELAPGISYVRGWSRAHRGTAAFADRLRALGLDSDFPGLKADVNVYGDGLVCLGQVRPEAAQFLAQALVTGLALELADHLATEQTPRRSA</sequence>
<organism evidence="1 2">
    <name type="scientific">Streptomyces tsukubensis (strain DSM 42081 / NBRC 108919 / NRRL 18488 / 9993)</name>
    <dbReference type="NCBI Taxonomy" id="1114943"/>
    <lineage>
        <taxon>Bacteria</taxon>
        <taxon>Bacillati</taxon>
        <taxon>Actinomycetota</taxon>
        <taxon>Actinomycetes</taxon>
        <taxon>Kitasatosporales</taxon>
        <taxon>Streptomycetaceae</taxon>
        <taxon>Streptomyces</taxon>
    </lineage>
</organism>
<name>I2N117_STRT9</name>
<reference evidence="1 2" key="1">
    <citation type="journal article" date="2012" name="J. Bacteriol.">
        <title>Draft genome of Streptomyces tsukubaensis NRRL 18488, the producer of the clinically important immunosuppressant tacrolimus (FK506).</title>
        <authorList>
            <person name="Barreiro C."/>
            <person name="Prieto C."/>
            <person name="Sola-Landa A."/>
            <person name="Solera E."/>
            <person name="Martinez-Castro M."/>
            <person name="Perez-Redondo R."/>
            <person name="Garcia-Estrada C."/>
            <person name="Aparicio J.F."/>
            <person name="Fernandez-Martinez L.T."/>
            <person name="Santos-Aberturas J."/>
            <person name="Salehi-Najafabadi Z."/>
            <person name="Rodriguez-Garcia A."/>
            <person name="Tauch A."/>
            <person name="Martin J.F."/>
        </authorList>
    </citation>
    <scope>NUCLEOTIDE SEQUENCE [LARGE SCALE GENOMIC DNA]</scope>
    <source>
        <strain evidence="2">DSM 42081 / NBRC 108919 / NRRL 18488 / 9993</strain>
    </source>
</reference>
<proteinExistence type="predicted"/>
<evidence type="ECO:0000313" key="2">
    <source>
        <dbReference type="Proteomes" id="UP000005940"/>
    </source>
</evidence>
<dbReference type="AlphaFoldDB" id="I2N117"/>
<dbReference type="EMBL" id="CP029159">
    <property type="protein sequence ID" value="QKM69024.1"/>
    <property type="molecule type" value="Genomic_DNA"/>
</dbReference>
<dbReference type="RefSeq" id="WP_006348405.1">
    <property type="nucleotide sequence ID" value="NZ_CP029159.1"/>
</dbReference>
<dbReference type="Proteomes" id="UP000005940">
    <property type="component" value="Chromosome"/>
</dbReference>
<keyword evidence="2" id="KW-1185">Reference proteome</keyword>
<protein>
    <submittedName>
        <fullName evidence="1">Uncharacterized protein</fullName>
    </submittedName>
</protein>
<evidence type="ECO:0000313" key="1">
    <source>
        <dbReference type="EMBL" id="QKM69024.1"/>
    </source>
</evidence>
<gene>
    <name evidence="1" type="ORF">STSU_019540</name>
</gene>
<accession>I2N117</accession>